<evidence type="ECO:0000313" key="2">
    <source>
        <dbReference type="Proteomes" id="UP000001916"/>
    </source>
</evidence>
<protein>
    <submittedName>
        <fullName evidence="1">Uncharacterized protein</fullName>
    </submittedName>
</protein>
<evidence type="ECO:0000313" key="1">
    <source>
        <dbReference type="EMBL" id="ADH64513.1"/>
    </source>
</evidence>
<dbReference type="AlphaFoldDB" id="D7BBQ1"/>
<dbReference type="HOGENOM" id="CLU_1893721_0_0_0"/>
<proteinExistence type="predicted"/>
<dbReference type="OrthoDB" id="3909977at2"/>
<gene>
    <name evidence="1" type="ordered locus">Mesil_2666</name>
</gene>
<dbReference type="EMBL" id="CP002042">
    <property type="protein sequence ID" value="ADH64513.1"/>
    <property type="molecule type" value="Genomic_DNA"/>
</dbReference>
<accession>D7BBQ1</accession>
<reference evidence="1 2" key="1">
    <citation type="journal article" date="2010" name="Stand. Genomic Sci.">
        <title>Complete genome sequence of Meiothermus silvanus type strain (VI-R2).</title>
        <authorList>
            <person name="Sikorski J."/>
            <person name="Tindall B.J."/>
            <person name="Lowry S."/>
            <person name="Lucas S."/>
            <person name="Nolan M."/>
            <person name="Copeland A."/>
            <person name="Glavina Del Rio T."/>
            <person name="Tice H."/>
            <person name="Cheng J.F."/>
            <person name="Han C."/>
            <person name="Pitluck S."/>
            <person name="Liolios K."/>
            <person name="Ivanova N."/>
            <person name="Mavromatis K."/>
            <person name="Mikhailova N."/>
            <person name="Pati A."/>
            <person name="Goodwin L."/>
            <person name="Chen A."/>
            <person name="Palaniappan K."/>
            <person name="Land M."/>
            <person name="Hauser L."/>
            <person name="Chang Y.J."/>
            <person name="Jeffries C.D."/>
            <person name="Rohde M."/>
            <person name="Goker M."/>
            <person name="Woyke T."/>
            <person name="Bristow J."/>
            <person name="Eisen J.A."/>
            <person name="Markowitz V."/>
            <person name="Hugenholtz P."/>
            <person name="Kyrpides N.C."/>
            <person name="Klenk H.P."/>
            <person name="Lapidus A."/>
        </authorList>
    </citation>
    <scope>NUCLEOTIDE SEQUENCE [LARGE SCALE GENOMIC DNA]</scope>
    <source>
        <strain evidence="2">ATCC 700542 / DSM 9946 / VI-R2</strain>
    </source>
</reference>
<organism evidence="1 2">
    <name type="scientific">Allomeiothermus silvanus (strain ATCC 700542 / DSM 9946 / NBRC 106475 / NCIMB 13440 / VI-R2)</name>
    <name type="common">Thermus silvanus</name>
    <dbReference type="NCBI Taxonomy" id="526227"/>
    <lineage>
        <taxon>Bacteria</taxon>
        <taxon>Thermotogati</taxon>
        <taxon>Deinococcota</taxon>
        <taxon>Deinococci</taxon>
        <taxon>Thermales</taxon>
        <taxon>Thermaceae</taxon>
        <taxon>Allomeiothermus</taxon>
    </lineage>
</organism>
<dbReference type="KEGG" id="msv:Mesil_2666"/>
<name>D7BBQ1_ALLS1</name>
<dbReference type="Proteomes" id="UP000001916">
    <property type="component" value="Chromosome"/>
</dbReference>
<dbReference type="STRING" id="526227.Mesil_2666"/>
<dbReference type="RefSeq" id="WP_013159052.1">
    <property type="nucleotide sequence ID" value="NC_014212.1"/>
</dbReference>
<keyword evidence="2" id="KW-1185">Reference proteome</keyword>
<sequence>MPNHDEHTGHFQAMPASAPQTLEQFVFTVADPGVLKALEVRRGGVSLARLEAGVKLQTASNLQLREEGESLFLSWNSVAYHHLSVAHLGAQRTTLALWQEGGSVRVSTRGLPAGGVFEVVLSDGINTLRQEIKR</sequence>